<evidence type="ECO:0000313" key="2">
    <source>
        <dbReference type="EMBL" id="CAH1242793.1"/>
    </source>
</evidence>
<dbReference type="InterPro" id="IPR000477">
    <property type="entry name" value="RT_dom"/>
</dbReference>
<dbReference type="Proteomes" id="UP000838412">
    <property type="component" value="Chromosome 13"/>
</dbReference>
<dbReference type="CDD" id="cd01650">
    <property type="entry name" value="RT_nLTR_like"/>
    <property type="match status" value="1"/>
</dbReference>
<sequence>MLNVEAYNSFASVGSDHRIVSARVRLSLRKKKAEPRKKQYDWELFRSRRDIQDQYTVEVLNRFQPLQEQEPDESATDRYGRFIKATEEAAESVVPIKKRRRKKRHSEDSRVTEARDMLNRAYETYRKDTTEENRQVYSLAKKKLKETYIAVEEEDLNSKIREVEKAHVNCKHGQSWKLINDITNRRTTRKGQLEGSTQEERIENWYNHFKTLLGDPPSITEEDEEITTVFEDLGTRDGPFDQEEYEKARKSLVEGKACGEDGIPPEVLKRCKGLDTIILDFCNKALIEGEKPEQWSLLNIIPIPKSGDLRLGSNYRGISLSSLVAKTFNRMLLNRIRPAVDEHLRYNQNGFREGRSTVGHILALHRLIEGIKSHSLPAIITFIDFKKAFDTIHRGKMLKILQAYGIPERIVSAIGRLYENTRAKVTTPDGDTKPFRIQAGVLQGDTLAPYLFVTVLDYALRVAIQGKEEELSFQLMRRRSRRVGPRVVVDLDFADDIALLS</sequence>
<reference evidence="2" key="1">
    <citation type="submission" date="2022-01" db="EMBL/GenBank/DDBJ databases">
        <authorList>
            <person name="Braso-Vives M."/>
        </authorList>
    </citation>
    <scope>NUCLEOTIDE SEQUENCE</scope>
</reference>
<dbReference type="PROSITE" id="PS50878">
    <property type="entry name" value="RT_POL"/>
    <property type="match status" value="1"/>
</dbReference>
<dbReference type="OrthoDB" id="407509at2759"/>
<keyword evidence="3" id="KW-1185">Reference proteome</keyword>
<proteinExistence type="predicted"/>
<protein>
    <submittedName>
        <fullName evidence="2">Hypp6973 protein</fullName>
    </submittedName>
</protein>
<dbReference type="AlphaFoldDB" id="A0A8J9YW90"/>
<evidence type="ECO:0000259" key="1">
    <source>
        <dbReference type="PROSITE" id="PS50878"/>
    </source>
</evidence>
<feature type="domain" description="Reverse transcriptase" evidence="1">
    <location>
        <begin position="284"/>
        <end position="501"/>
    </location>
</feature>
<dbReference type="Pfam" id="PF00078">
    <property type="entry name" value="RVT_1"/>
    <property type="match status" value="1"/>
</dbReference>
<name>A0A8J9YW90_BRALA</name>
<evidence type="ECO:0000313" key="3">
    <source>
        <dbReference type="Proteomes" id="UP000838412"/>
    </source>
</evidence>
<dbReference type="EMBL" id="OV696698">
    <property type="protein sequence ID" value="CAH1242793.1"/>
    <property type="molecule type" value="Genomic_DNA"/>
</dbReference>
<organism evidence="2 3">
    <name type="scientific">Branchiostoma lanceolatum</name>
    <name type="common">Common lancelet</name>
    <name type="synonym">Amphioxus lanceolatum</name>
    <dbReference type="NCBI Taxonomy" id="7740"/>
    <lineage>
        <taxon>Eukaryota</taxon>
        <taxon>Metazoa</taxon>
        <taxon>Chordata</taxon>
        <taxon>Cephalochordata</taxon>
        <taxon>Leptocardii</taxon>
        <taxon>Amphioxiformes</taxon>
        <taxon>Branchiostomatidae</taxon>
        <taxon>Branchiostoma</taxon>
    </lineage>
</organism>
<dbReference type="PANTHER" id="PTHR19446">
    <property type="entry name" value="REVERSE TRANSCRIPTASES"/>
    <property type="match status" value="1"/>
</dbReference>
<gene>
    <name evidence="2" type="primary">Hypp6973</name>
    <name evidence="2" type="ORF">BLAG_LOCUS6007</name>
</gene>
<accession>A0A8J9YW90</accession>